<dbReference type="PANTHER" id="PTHR43818">
    <property type="entry name" value="BCDNA.GH03377"/>
    <property type="match status" value="1"/>
</dbReference>
<dbReference type="RefSeq" id="WP_113984134.1">
    <property type="nucleotide sequence ID" value="NZ_QMEY01000016.1"/>
</dbReference>
<evidence type="ECO:0000313" key="5">
    <source>
        <dbReference type="Proteomes" id="UP000253303"/>
    </source>
</evidence>
<dbReference type="InterPro" id="IPR050463">
    <property type="entry name" value="Gfo/Idh/MocA_oxidrdct_glycsds"/>
</dbReference>
<dbReference type="Proteomes" id="UP000253303">
    <property type="component" value="Unassembled WGS sequence"/>
</dbReference>
<keyword evidence="1" id="KW-0560">Oxidoreductase</keyword>
<reference evidence="4 5" key="1">
    <citation type="submission" date="2018-06" db="EMBL/GenBank/DDBJ databases">
        <title>Sphaerisporangium craniellae sp. nov., isolated from a marine sponge in the South China Sea.</title>
        <authorList>
            <person name="Li L."/>
        </authorList>
    </citation>
    <scope>NUCLEOTIDE SEQUENCE [LARGE SCALE GENOMIC DNA]</scope>
    <source>
        <strain evidence="4 5">LHW63015</strain>
    </source>
</reference>
<proteinExistence type="predicted"/>
<dbReference type="InterPro" id="IPR036291">
    <property type="entry name" value="NAD(P)-bd_dom_sf"/>
</dbReference>
<sequence>MSRRLRCAIAGCGMVADEYARTLRPSTLVELVACTDIDLNQARVFADRHAIPYVVPFQQLDAEVVLVLTPPEHHLHVASSAIAAGMSVYVEKPLAGSVAEAESLLTLAQRSGVLIGAAPDTFLAPPTRTAAVALASGLIGEPIAATGALLSPGPERWHPNPQPIYDLGPLLDMGPYYLSVLTALLGPIGKVRGATCRSRSCRTRPSGEVFTTASPTYVEALLETTTGVSITLTTSFDIQATTRPHLEIYGTEGTLVLPDPNFHGGVVRVRRRDETGWRVLPQEAVAFEVIGRGMGVLDLANAVLSRRPHRASGDTALHVLRVTEAIRQAAESNAALTVPRAHK</sequence>
<evidence type="ECO:0000259" key="2">
    <source>
        <dbReference type="Pfam" id="PF01408"/>
    </source>
</evidence>
<comment type="caution">
    <text evidence="4">The sequence shown here is derived from an EMBL/GenBank/DDBJ whole genome shotgun (WGS) entry which is preliminary data.</text>
</comment>
<dbReference type="Gene3D" id="3.40.50.720">
    <property type="entry name" value="NAD(P)-binding Rossmann-like Domain"/>
    <property type="match status" value="1"/>
</dbReference>
<keyword evidence="5" id="KW-1185">Reference proteome</keyword>
<evidence type="ECO:0000259" key="3">
    <source>
        <dbReference type="Pfam" id="PF22725"/>
    </source>
</evidence>
<name>A0A366LRI1_9ACTN</name>
<dbReference type="InterPro" id="IPR000683">
    <property type="entry name" value="Gfo/Idh/MocA-like_OxRdtase_N"/>
</dbReference>
<dbReference type="GO" id="GO:0000166">
    <property type="term" value="F:nucleotide binding"/>
    <property type="evidence" value="ECO:0007669"/>
    <property type="project" value="InterPro"/>
</dbReference>
<dbReference type="Pfam" id="PF01408">
    <property type="entry name" value="GFO_IDH_MocA"/>
    <property type="match status" value="1"/>
</dbReference>
<feature type="domain" description="GFO/IDH/MocA-like oxidoreductase" evidence="3">
    <location>
        <begin position="128"/>
        <end position="255"/>
    </location>
</feature>
<dbReference type="OrthoDB" id="9776544at2"/>
<dbReference type="PANTHER" id="PTHR43818:SF11">
    <property type="entry name" value="BCDNA.GH03377"/>
    <property type="match status" value="1"/>
</dbReference>
<dbReference type="EMBL" id="QMEY01000016">
    <property type="protein sequence ID" value="RBQ16508.1"/>
    <property type="molecule type" value="Genomic_DNA"/>
</dbReference>
<feature type="domain" description="Gfo/Idh/MocA-like oxidoreductase N-terminal" evidence="2">
    <location>
        <begin position="5"/>
        <end position="115"/>
    </location>
</feature>
<evidence type="ECO:0000313" key="4">
    <source>
        <dbReference type="EMBL" id="RBQ16508.1"/>
    </source>
</evidence>
<accession>A0A366LRI1</accession>
<protein>
    <submittedName>
        <fullName evidence="4">Gfo/Idh/MocA family oxidoreductase</fullName>
    </submittedName>
</protein>
<organism evidence="4 5">
    <name type="scientific">Spongiactinospora rosea</name>
    <dbReference type="NCBI Taxonomy" id="2248750"/>
    <lineage>
        <taxon>Bacteria</taxon>
        <taxon>Bacillati</taxon>
        <taxon>Actinomycetota</taxon>
        <taxon>Actinomycetes</taxon>
        <taxon>Streptosporangiales</taxon>
        <taxon>Streptosporangiaceae</taxon>
        <taxon>Spongiactinospora</taxon>
    </lineage>
</organism>
<dbReference type="AlphaFoldDB" id="A0A366LRI1"/>
<dbReference type="GO" id="GO:0016491">
    <property type="term" value="F:oxidoreductase activity"/>
    <property type="evidence" value="ECO:0007669"/>
    <property type="project" value="UniProtKB-KW"/>
</dbReference>
<dbReference type="SUPFAM" id="SSF55347">
    <property type="entry name" value="Glyceraldehyde-3-phosphate dehydrogenase-like, C-terminal domain"/>
    <property type="match status" value="1"/>
</dbReference>
<evidence type="ECO:0000256" key="1">
    <source>
        <dbReference type="ARBA" id="ARBA00023002"/>
    </source>
</evidence>
<dbReference type="Gene3D" id="3.30.360.10">
    <property type="entry name" value="Dihydrodipicolinate Reductase, domain 2"/>
    <property type="match status" value="1"/>
</dbReference>
<gene>
    <name evidence="4" type="ORF">DP939_29755</name>
</gene>
<dbReference type="SUPFAM" id="SSF51735">
    <property type="entry name" value="NAD(P)-binding Rossmann-fold domains"/>
    <property type="match status" value="1"/>
</dbReference>
<dbReference type="Pfam" id="PF22725">
    <property type="entry name" value="GFO_IDH_MocA_C3"/>
    <property type="match status" value="1"/>
</dbReference>
<dbReference type="InterPro" id="IPR055170">
    <property type="entry name" value="GFO_IDH_MocA-like_dom"/>
</dbReference>